<dbReference type="InterPro" id="IPR001584">
    <property type="entry name" value="Integrase_cat-core"/>
</dbReference>
<keyword evidence="1" id="KW-0694">RNA-binding</keyword>
<accession>A0A9Q3CJ52</accession>
<dbReference type="GO" id="GO:0003723">
    <property type="term" value="F:RNA binding"/>
    <property type="evidence" value="ECO:0007669"/>
    <property type="project" value="UniProtKB-KW"/>
</dbReference>
<evidence type="ECO:0000313" key="5">
    <source>
        <dbReference type="Proteomes" id="UP000765509"/>
    </source>
</evidence>
<reference evidence="4" key="1">
    <citation type="submission" date="2021-03" db="EMBL/GenBank/DDBJ databases">
        <title>Draft genome sequence of rust myrtle Austropuccinia psidii MF-1, a brazilian biotype.</title>
        <authorList>
            <person name="Quecine M.C."/>
            <person name="Pachon D.M.R."/>
            <person name="Bonatelli M.L."/>
            <person name="Correr F.H."/>
            <person name="Franceschini L.M."/>
            <person name="Leite T.F."/>
            <person name="Margarido G.R.A."/>
            <person name="Almeida C.A."/>
            <person name="Ferrarezi J.A."/>
            <person name="Labate C.A."/>
        </authorList>
    </citation>
    <scope>NUCLEOTIDE SEQUENCE</scope>
    <source>
        <strain evidence="4">MF-1</strain>
    </source>
</reference>
<dbReference type="PROSITE" id="PS50994">
    <property type="entry name" value="INTEGRASE"/>
    <property type="match status" value="1"/>
</dbReference>
<organism evidence="4 5">
    <name type="scientific">Austropuccinia psidii MF-1</name>
    <dbReference type="NCBI Taxonomy" id="1389203"/>
    <lineage>
        <taxon>Eukaryota</taxon>
        <taxon>Fungi</taxon>
        <taxon>Dikarya</taxon>
        <taxon>Basidiomycota</taxon>
        <taxon>Pucciniomycotina</taxon>
        <taxon>Pucciniomycetes</taxon>
        <taxon>Pucciniales</taxon>
        <taxon>Sphaerophragmiaceae</taxon>
        <taxon>Austropuccinia</taxon>
    </lineage>
</organism>
<sequence>MSVSGCRYFLTIVDQATSFKIVKFIKNKSDAFNQFVIAKKAMENLHNQTLKKLVSDCGGEFMNSQFTLLAESQGFVHIFSPAKTPQHNGFLERRNRTILEKARCLLNSSNRPSHYWAEAVNTSTFLCNIVPTPSRHNLSPYILWRGLPPRIKQLRTFGCQAIISIPKHHREWKLAPAAEEGILLGYKNDNTSYWILCVRDKEVVVAKHVTFHKDVFPSLRDQTHTPEPLLIPLSPTEETVAVDEIGTVKLVAAGNISANQPLKMTDSPGQLNEVEGTLQSEGEESLAEEPPSGPPRRIRVIGPCHPTLISCNLDRAIKSSNSKKWIESISKELDLMNRLEVWDIVDLDPKFRLVGTTWVFKVKKDHLGNITEHKALLCAQGFTQSAGIDFGQTYSPTGRLNSLHALIAFASSKGLKFHQVDIKNAFLNAPLAETVYLAIPQGLNIDQRKHCLRLKKAIYGLKQALLAWYERLRTWLQSVGFSSCVLDACVFYRKGDNPIWLYVHVDDIAIFGKEVSGFKTELANEFEIKDLGEANLLLGIKITHSDDFVSLDQQHFTELLVLYGMSDCKAVSTPLIPGVHLEAASKEEAEEFQALNISYQSAIGCINYLSTATRPDLSHSVSALSQFLESPGIWHWKAFLHVLKYLKGTQDMGLTYPKNINMGIVAYTNADWGNCSTTRRSVTGFLAAMCGSLILWKTRKQPTVSLSTSEAEYKALCNLTLELMWLKQWCQECAILMVDKPIPIHEDNQSCINAAKGDCNLNNRRMKHINIQLHFIKEAISSNFADLVYTPTSDMLANFLTKYVGKTTLSWVLNSLGILRLGERGDVENKYLD</sequence>
<proteinExistence type="predicted"/>
<keyword evidence="5" id="KW-1185">Reference proteome</keyword>
<gene>
    <name evidence="4" type="ORF">O181_023306</name>
</gene>
<evidence type="ECO:0000256" key="1">
    <source>
        <dbReference type="ARBA" id="ARBA00022884"/>
    </source>
</evidence>
<dbReference type="PANTHER" id="PTHR11439">
    <property type="entry name" value="GAG-POL-RELATED RETROTRANSPOSON"/>
    <property type="match status" value="1"/>
</dbReference>
<evidence type="ECO:0000256" key="2">
    <source>
        <dbReference type="SAM" id="MobiDB-lite"/>
    </source>
</evidence>
<dbReference type="InterPro" id="IPR057670">
    <property type="entry name" value="SH3_retrovirus"/>
</dbReference>
<feature type="compositionally biased region" description="Polar residues" evidence="2">
    <location>
        <begin position="261"/>
        <end position="270"/>
    </location>
</feature>
<dbReference type="GO" id="GO:0005634">
    <property type="term" value="C:nucleus"/>
    <property type="evidence" value="ECO:0007669"/>
    <property type="project" value="UniProtKB-ARBA"/>
</dbReference>
<dbReference type="CDD" id="cd09272">
    <property type="entry name" value="RNase_HI_RT_Ty1"/>
    <property type="match status" value="1"/>
</dbReference>
<dbReference type="PANTHER" id="PTHR11439:SF483">
    <property type="entry name" value="PEPTIDE SYNTHASE GLIP-LIKE, PUTATIVE (AFU_ORTHOLOGUE AFUA_3G12920)-RELATED"/>
    <property type="match status" value="1"/>
</dbReference>
<protein>
    <recommendedName>
        <fullName evidence="3">Integrase catalytic domain-containing protein</fullName>
    </recommendedName>
</protein>
<evidence type="ECO:0000313" key="4">
    <source>
        <dbReference type="EMBL" id="MBW0483591.1"/>
    </source>
</evidence>
<dbReference type="InterPro" id="IPR012337">
    <property type="entry name" value="RNaseH-like_sf"/>
</dbReference>
<feature type="region of interest" description="Disordered" evidence="2">
    <location>
        <begin position="261"/>
        <end position="299"/>
    </location>
</feature>
<comment type="caution">
    <text evidence="4">The sequence shown here is derived from an EMBL/GenBank/DDBJ whole genome shotgun (WGS) entry which is preliminary data.</text>
</comment>
<dbReference type="SUPFAM" id="SSF56672">
    <property type="entry name" value="DNA/RNA polymerases"/>
    <property type="match status" value="1"/>
</dbReference>
<dbReference type="InterPro" id="IPR043502">
    <property type="entry name" value="DNA/RNA_pol_sf"/>
</dbReference>
<dbReference type="OrthoDB" id="7691805at2759"/>
<name>A0A9Q3CJ52_9BASI</name>
<dbReference type="Gene3D" id="3.30.420.10">
    <property type="entry name" value="Ribonuclease H-like superfamily/Ribonuclease H"/>
    <property type="match status" value="1"/>
</dbReference>
<dbReference type="Pfam" id="PF25597">
    <property type="entry name" value="SH3_retrovirus"/>
    <property type="match status" value="1"/>
</dbReference>
<dbReference type="EMBL" id="AVOT02007298">
    <property type="protein sequence ID" value="MBW0483591.1"/>
    <property type="molecule type" value="Genomic_DNA"/>
</dbReference>
<dbReference type="InterPro" id="IPR036397">
    <property type="entry name" value="RNaseH_sf"/>
</dbReference>
<evidence type="ECO:0000259" key="3">
    <source>
        <dbReference type="PROSITE" id="PS50994"/>
    </source>
</evidence>
<dbReference type="InterPro" id="IPR013103">
    <property type="entry name" value="RVT_2"/>
</dbReference>
<dbReference type="Pfam" id="PF07727">
    <property type="entry name" value="RVT_2"/>
    <property type="match status" value="1"/>
</dbReference>
<dbReference type="AlphaFoldDB" id="A0A9Q3CJ52"/>
<dbReference type="Proteomes" id="UP000765509">
    <property type="component" value="Unassembled WGS sequence"/>
</dbReference>
<dbReference type="GO" id="GO:0015074">
    <property type="term" value="P:DNA integration"/>
    <property type="evidence" value="ECO:0007669"/>
    <property type="project" value="InterPro"/>
</dbReference>
<dbReference type="SUPFAM" id="SSF53098">
    <property type="entry name" value="Ribonuclease H-like"/>
    <property type="match status" value="1"/>
</dbReference>
<feature type="domain" description="Integrase catalytic" evidence="3">
    <location>
        <begin position="1"/>
        <end position="148"/>
    </location>
</feature>